<evidence type="ECO:0000313" key="3">
    <source>
        <dbReference type="RefSeq" id="XP_003744780.1"/>
    </source>
</evidence>
<dbReference type="PANTHER" id="PTHR12150:SF13">
    <property type="entry name" value="METHYLTRANSFERASE C9ORF114-RELATED"/>
    <property type="match status" value="1"/>
</dbReference>
<dbReference type="InterPro" id="IPR012340">
    <property type="entry name" value="NA-bd_OB-fold"/>
</dbReference>
<dbReference type="Gene3D" id="2.40.50.140">
    <property type="entry name" value="Nucleic acid-binding proteins"/>
    <property type="match status" value="1"/>
</dbReference>
<keyword evidence="3" id="KW-0489">Methyltransferase</keyword>
<proteinExistence type="inferred from homology"/>
<sequence>MKSTGESPDAKRAKIHEKPSADALLSVKKSKKRTISIAVCASMLENLKGEGSKHRVIAQIARAAAIFRVNEVIVVDDAYKNPGFDSSKDSNLFQLILEYLDCPQYLRKSLFPMCLELKHIGVAPPLDASHHVRMEDEVPYREGIVTRVSLGSVWLDVGLHEDIKIESRAEVKQGLRVTVNMTEKSIVGPDTPRKKDGLYWGYRTRVAKSISEVIALCPFEKGYDMTIGTSERGESILELEALGKFRHLLIVFGGPKGLEHALEQDKALTQVKEPKNVFDKYLNTCPLQGSRTIRTEEAVLISLSALQKYFWCS</sequence>
<dbReference type="InterPro" id="IPR003750">
    <property type="entry name" value="Put_MeTrfase-C9orf114-like"/>
</dbReference>
<gene>
    <name evidence="3" type="primary">LOC100907238</name>
</gene>
<dbReference type="GO" id="GO:0032259">
    <property type="term" value="P:methylation"/>
    <property type="evidence" value="ECO:0007669"/>
    <property type="project" value="UniProtKB-KW"/>
</dbReference>
<reference evidence="3" key="1">
    <citation type="submission" date="2025-08" db="UniProtKB">
        <authorList>
            <consortium name="RefSeq"/>
        </authorList>
    </citation>
    <scope>IDENTIFICATION</scope>
</reference>
<dbReference type="SUPFAM" id="SSF75217">
    <property type="entry name" value="alpha/beta knot"/>
    <property type="match status" value="1"/>
</dbReference>
<accession>A0AAJ6QUZ8</accession>
<name>A0AAJ6QUZ8_9ACAR</name>
<keyword evidence="3" id="KW-0808">Transferase</keyword>
<dbReference type="InterPro" id="IPR029026">
    <property type="entry name" value="tRNA_m1G_MTases_N"/>
</dbReference>
<evidence type="ECO:0000313" key="2">
    <source>
        <dbReference type="Proteomes" id="UP000694867"/>
    </source>
</evidence>
<keyword evidence="2" id="KW-1185">Reference proteome</keyword>
<dbReference type="InterPro" id="IPR029028">
    <property type="entry name" value="Alpha/beta_knot_MTases"/>
</dbReference>
<dbReference type="KEGG" id="goe:100907238"/>
<dbReference type="Gene3D" id="3.40.1280.10">
    <property type="match status" value="1"/>
</dbReference>
<protein>
    <submittedName>
        <fullName evidence="3">Methyltransferase C9orf114</fullName>
    </submittedName>
</protein>
<dbReference type="GeneID" id="100907238"/>
<dbReference type="PANTHER" id="PTHR12150">
    <property type="entry name" value="CLASS IV SAM-BINDING METHYLTRANSFERASE-RELATED"/>
    <property type="match status" value="1"/>
</dbReference>
<dbReference type="SUPFAM" id="SSF50249">
    <property type="entry name" value="Nucleic acid-binding proteins"/>
    <property type="match status" value="1"/>
</dbReference>
<dbReference type="Pfam" id="PF02598">
    <property type="entry name" value="Methyltrn_RNA_3"/>
    <property type="match status" value="1"/>
</dbReference>
<dbReference type="CDD" id="cd18086">
    <property type="entry name" value="HsC9orf114-like"/>
    <property type="match status" value="1"/>
</dbReference>
<dbReference type="RefSeq" id="XP_003744780.1">
    <property type="nucleotide sequence ID" value="XM_003744732.2"/>
</dbReference>
<dbReference type="Proteomes" id="UP000694867">
    <property type="component" value="Unplaced"/>
</dbReference>
<organism evidence="2 3">
    <name type="scientific">Galendromus occidentalis</name>
    <name type="common">western predatory mite</name>
    <dbReference type="NCBI Taxonomy" id="34638"/>
    <lineage>
        <taxon>Eukaryota</taxon>
        <taxon>Metazoa</taxon>
        <taxon>Ecdysozoa</taxon>
        <taxon>Arthropoda</taxon>
        <taxon>Chelicerata</taxon>
        <taxon>Arachnida</taxon>
        <taxon>Acari</taxon>
        <taxon>Parasitiformes</taxon>
        <taxon>Mesostigmata</taxon>
        <taxon>Gamasina</taxon>
        <taxon>Phytoseioidea</taxon>
        <taxon>Phytoseiidae</taxon>
        <taxon>Typhlodrominae</taxon>
        <taxon>Galendromus</taxon>
    </lineage>
</organism>
<dbReference type="GO" id="GO:0008168">
    <property type="term" value="F:methyltransferase activity"/>
    <property type="evidence" value="ECO:0007669"/>
    <property type="project" value="UniProtKB-KW"/>
</dbReference>
<evidence type="ECO:0000256" key="1">
    <source>
        <dbReference type="ARBA" id="ARBA00009841"/>
    </source>
</evidence>
<dbReference type="AlphaFoldDB" id="A0AAJ6QUZ8"/>
<comment type="similarity">
    <text evidence="1">Belongs to the class IV-like SAM-binding methyltransferase superfamily.</text>
</comment>